<proteinExistence type="predicted"/>
<dbReference type="EMBL" id="JH767195">
    <property type="protein sequence ID" value="EQC28367.1"/>
    <property type="molecule type" value="Genomic_DNA"/>
</dbReference>
<feature type="transmembrane region" description="Helical" evidence="6">
    <location>
        <begin position="1790"/>
        <end position="1816"/>
    </location>
</feature>
<evidence type="ECO:0000259" key="7">
    <source>
        <dbReference type="Pfam" id="PF04547"/>
    </source>
</evidence>
<dbReference type="PANTHER" id="PTHR12308">
    <property type="entry name" value="ANOCTAMIN"/>
    <property type="match status" value="1"/>
</dbReference>
<organism evidence="8 9">
    <name type="scientific">Saprolegnia diclina (strain VS20)</name>
    <dbReference type="NCBI Taxonomy" id="1156394"/>
    <lineage>
        <taxon>Eukaryota</taxon>
        <taxon>Sar</taxon>
        <taxon>Stramenopiles</taxon>
        <taxon>Oomycota</taxon>
        <taxon>Saprolegniomycetes</taxon>
        <taxon>Saprolegniales</taxon>
        <taxon>Saprolegniaceae</taxon>
        <taxon>Saprolegnia</taxon>
    </lineage>
</organism>
<feature type="transmembrane region" description="Helical" evidence="6">
    <location>
        <begin position="1433"/>
        <end position="1456"/>
    </location>
</feature>
<dbReference type="InterPro" id="IPR049452">
    <property type="entry name" value="Anoctamin_TM"/>
</dbReference>
<feature type="transmembrane region" description="Helical" evidence="6">
    <location>
        <begin position="1476"/>
        <end position="1494"/>
    </location>
</feature>
<evidence type="ECO:0000256" key="4">
    <source>
        <dbReference type="ARBA" id="ARBA00023136"/>
    </source>
</evidence>
<evidence type="ECO:0000313" key="8">
    <source>
        <dbReference type="EMBL" id="EQC28367.1"/>
    </source>
</evidence>
<dbReference type="GO" id="GO:0005254">
    <property type="term" value="F:chloride channel activity"/>
    <property type="evidence" value="ECO:0007669"/>
    <property type="project" value="TreeGrafter"/>
</dbReference>
<feature type="transmembrane region" description="Helical" evidence="6">
    <location>
        <begin position="1746"/>
        <end position="1769"/>
    </location>
</feature>
<keyword evidence="3 6" id="KW-1133">Transmembrane helix</keyword>
<dbReference type="RefSeq" id="XP_008618237.1">
    <property type="nucleotide sequence ID" value="XM_008620015.1"/>
</dbReference>
<dbReference type="VEuPathDB" id="FungiDB:SDRG_13914"/>
<keyword evidence="2 6" id="KW-0812">Transmembrane</keyword>
<feature type="domain" description="Anoctamin transmembrane" evidence="7">
    <location>
        <begin position="1422"/>
        <end position="1874"/>
    </location>
</feature>
<dbReference type="OrthoDB" id="296386at2759"/>
<feature type="transmembrane region" description="Helical" evidence="6">
    <location>
        <begin position="567"/>
        <end position="586"/>
    </location>
</feature>
<feature type="region of interest" description="Disordered" evidence="5">
    <location>
        <begin position="1892"/>
        <end position="1914"/>
    </location>
</feature>
<reference evidence="8 9" key="1">
    <citation type="submission" date="2012-04" db="EMBL/GenBank/DDBJ databases">
        <title>The Genome Sequence of Saprolegnia declina VS20.</title>
        <authorList>
            <consortium name="The Broad Institute Genome Sequencing Platform"/>
            <person name="Russ C."/>
            <person name="Nusbaum C."/>
            <person name="Tyler B."/>
            <person name="van West P."/>
            <person name="Dieguez-Uribeondo J."/>
            <person name="de Bruijn I."/>
            <person name="Tripathy S."/>
            <person name="Jiang R."/>
            <person name="Young S.K."/>
            <person name="Zeng Q."/>
            <person name="Gargeya S."/>
            <person name="Fitzgerald M."/>
            <person name="Haas B."/>
            <person name="Abouelleil A."/>
            <person name="Alvarado L."/>
            <person name="Arachchi H.M."/>
            <person name="Berlin A."/>
            <person name="Chapman S.B."/>
            <person name="Goldberg J."/>
            <person name="Griggs A."/>
            <person name="Gujja S."/>
            <person name="Hansen M."/>
            <person name="Howarth C."/>
            <person name="Imamovic A."/>
            <person name="Larimer J."/>
            <person name="McCowen C."/>
            <person name="Montmayeur A."/>
            <person name="Murphy C."/>
            <person name="Neiman D."/>
            <person name="Pearson M."/>
            <person name="Priest M."/>
            <person name="Roberts A."/>
            <person name="Saif S."/>
            <person name="Shea T."/>
            <person name="Sisk P."/>
            <person name="Sykes S."/>
            <person name="Wortman J."/>
            <person name="Nusbaum C."/>
            <person name="Birren B."/>
        </authorList>
    </citation>
    <scope>NUCLEOTIDE SEQUENCE [LARGE SCALE GENOMIC DNA]</scope>
    <source>
        <strain evidence="8 9">VS20</strain>
    </source>
</reference>
<gene>
    <name evidence="8" type="ORF">SDRG_13914</name>
</gene>
<dbReference type="eggNOG" id="KOG2514">
    <property type="taxonomic scope" value="Eukaryota"/>
</dbReference>
<evidence type="ECO:0000256" key="6">
    <source>
        <dbReference type="SAM" id="Phobius"/>
    </source>
</evidence>
<comment type="subcellular location">
    <subcellularLocation>
        <location evidence="1">Membrane</location>
        <topology evidence="1">Multi-pass membrane protein</topology>
    </subcellularLocation>
</comment>
<keyword evidence="4 6" id="KW-0472">Membrane</keyword>
<feature type="transmembrane region" description="Helical" evidence="6">
    <location>
        <begin position="515"/>
        <end position="538"/>
    </location>
</feature>
<feature type="compositionally biased region" description="Polar residues" evidence="5">
    <location>
        <begin position="1896"/>
        <end position="1914"/>
    </location>
</feature>
<dbReference type="OMA" id="MSEYHEE"/>
<sequence length="1914" mass="217227">MESTPLVGDVAKPPAPRPKLSKYSSVPNMAKPSLVTRAATSDIPEFKRFLSAPISEDSEYGPPSSIDDSMLHEHTMKSLPRNESSQGGVNGASTTYDAAAPEMRSLPPSYRSQSPEWDYVIVFPNPELRMPLNGETPPSPASGSARAGVMSMSDVLTKLRQAGLDTQLSKSTPPPASTAATTKYVPPYVYCKIRATLDRLKAEAARVHMALPLVENQLERMAKQGEVRFHIESPEDRIAEMQREGFEPLPAESKRSSSRRTFKKVRYEPGQDVDVFDLFDAGELEDLAAEETGEARNPSHNNGNSWVDRMTLLLRKFKYKPYQFIHMHYHPQDNIQCLYGSPLFPTTKRIRLLESIMTSPLGAGLDLELLLKTKSIAAAYPLHEDDARREIRDMWNSSLWLTHQPIEMTREYFGCQVALFLAYVAHMTRWLLLPSVFGLCFLFMGKTPLVPLFGLFMVCWSTLFLKMWKRKLAVLGMKWGMADYHAPEHDKPSFDDERNWHVPKGSTSSLIFRRVFSMCVLLVLVACVMASVGGLFYLRYQAELAPATAAWHVSGNYTLEIAFRGELHLVALLNVVSIYLWTYVFNKLHMTLNDYEVYHAEATAQQAYILKAMFFHFVNHFAGPVYVAFVKTHVEGVRMQYAGPDIEAVAELKTYMLYLYGAQLVVHNVWIVLLPYGRHLFCKTKKRWQARRHLNSLFNGSSVNDDLEALPISGSVSLPTKRLPVEVQFQLRDYGWKGLFNDYFHMVVQFGYATLFVVSCPYLPLMACVHNIVAIRAHGVHLTTLFRRPSPRSAQQIRLWTFFLELLCTLAIGTNAWAIVAKAKLAQAALDTFHQPEMYFVQARWICIGLLFLGLYALSSIFGFCINDIPSRVRVQLERQEYYVSKVLHLGYRWDKAMHAIIFSGSQEDLEEQDGYGWDYAIVFPNPEVRRPPKLHPLTGKIESTLSMRDMLLKLHKAGLQVQFFDSAAIVSSYIPSMVLCKVRASRQRLEIEADRIKMPMLLNAHEMEAQARAGVVRTVWGRLAKHISGLEAEIDTIHVGKLLAEMLSLKKLATRKHADVARPIESWSQLLLELNIVVGAMANMDKAIKVGFQHFKIENTQFTKRQAATETLEGHKEALEALVHLSMDPNMEGVLQDVPYVLHNMSVTLTQAARELGIQLTLLPIITKPKWNMDKAERAETEAVEKELRTTMTHLTTVYGELQPLLAEMEHLLQLSLPLPELSSLSDHLRYGKELPYTNPSVWLNSELAIFLATIQDIAADANELRAEMTPLATTPDALLPMPTLITGLLEATIANPLIDIQPFHVENPNPAFRSLAKRFRYAPYEYMHMSYQAKDELQHWYMQYPAITSASAPPQLFSSTQRITLLESIITDSETGAGLNLERLVLSGAIKGHFPLHDEHAKRELWARWKWSLLQPIGDIRSYFGVKIALYFAYLGHYTTWLTLSSVAGLSVVVVQAVHSHYNISKSELDWVKIYSVPVYGTFIIVWATLFLKNWVRKQSVFALQWGMSEYHEEEQLRPQFQGDLMRDPVTGARMRYFNDGQRRLRLLYSWFILAILICVVLVCVAIIFWLRMHLHNNPFFQFGSVNIGTEVAAMANVVQIFMLSQLYNNVSGSLNEYENHRTDTAYENHFIGKAIVFQFVNNFALLFYVAFLKENFEGCQENDCMGELKISLVYVYGSQLVMGNCQELLVPLFWARVEKVQHEWVSKQDTDEPEISVVETQFFMPTYGWRGTFDDYLEMIIQFGYSTFFVIACPFAPIMSCFNNFFEIRIDASKLSRFARRPRPSGASTIGQWVHVLEVFVSIAIVTNAWVIVSTSDLTDLVLQTFPSLQKSLSTLGVFFGVAGGLFSLRYAINSSIDDMPRHVRAQLRRQKFVVGQVLSTHEEVSARRKSIQRATTTAVPSKGVATSTAA</sequence>
<feature type="domain" description="Anoctamin transmembrane" evidence="7">
    <location>
        <begin position="410"/>
        <end position="880"/>
    </location>
</feature>
<dbReference type="GeneID" id="19954641"/>
<dbReference type="InterPro" id="IPR007632">
    <property type="entry name" value="Anoctamin"/>
</dbReference>
<evidence type="ECO:0000256" key="2">
    <source>
        <dbReference type="ARBA" id="ARBA00022692"/>
    </source>
</evidence>
<feature type="transmembrane region" description="Helical" evidence="6">
    <location>
        <begin position="1633"/>
        <end position="1654"/>
    </location>
</feature>
<feature type="region of interest" description="Disordered" evidence="5">
    <location>
        <begin position="1"/>
        <end position="26"/>
    </location>
</feature>
<evidence type="ECO:0000256" key="3">
    <source>
        <dbReference type="ARBA" id="ARBA00022989"/>
    </source>
</evidence>
<evidence type="ECO:0000256" key="1">
    <source>
        <dbReference type="ARBA" id="ARBA00004141"/>
    </source>
</evidence>
<dbReference type="PANTHER" id="PTHR12308:SF73">
    <property type="entry name" value="ANOCTAMIN"/>
    <property type="match status" value="1"/>
</dbReference>
<evidence type="ECO:0000313" key="9">
    <source>
        <dbReference type="Proteomes" id="UP000030762"/>
    </source>
</evidence>
<accession>T0RFB4</accession>
<dbReference type="InParanoid" id="T0RFB4"/>
<dbReference type="Proteomes" id="UP000030762">
    <property type="component" value="Unassembled WGS sequence"/>
</dbReference>
<evidence type="ECO:0000256" key="5">
    <source>
        <dbReference type="SAM" id="MobiDB-lite"/>
    </source>
</evidence>
<protein>
    <recommendedName>
        <fullName evidence="7">Anoctamin transmembrane domain-containing protein</fullName>
    </recommendedName>
</protein>
<feature type="transmembrane region" description="Helical" evidence="6">
    <location>
        <begin position="1550"/>
        <end position="1574"/>
    </location>
</feature>
<feature type="transmembrane region" description="Helical" evidence="6">
    <location>
        <begin position="607"/>
        <end position="629"/>
    </location>
</feature>
<feature type="transmembrane region" description="Helical" evidence="6">
    <location>
        <begin position="657"/>
        <end position="677"/>
    </location>
</feature>
<feature type="transmembrane region" description="Helical" evidence="6">
    <location>
        <begin position="450"/>
        <end position="468"/>
    </location>
</feature>
<dbReference type="GO" id="GO:0016020">
    <property type="term" value="C:membrane"/>
    <property type="evidence" value="ECO:0007669"/>
    <property type="project" value="UniProtKB-SubCell"/>
</dbReference>
<feature type="transmembrane region" description="Helical" evidence="6">
    <location>
        <begin position="797"/>
        <end position="819"/>
    </location>
</feature>
<name>T0RFB4_SAPDV</name>
<feature type="transmembrane region" description="Helical" evidence="6">
    <location>
        <begin position="1836"/>
        <end position="1856"/>
    </location>
</feature>
<dbReference type="Pfam" id="PF04547">
    <property type="entry name" value="Anoctamin"/>
    <property type="match status" value="2"/>
</dbReference>
<feature type="transmembrane region" description="Helical" evidence="6">
    <location>
        <begin position="839"/>
        <end position="866"/>
    </location>
</feature>
<keyword evidence="9" id="KW-1185">Reference proteome</keyword>